<comment type="function">
    <text evidence="7">Catalyzes the transfer of the diacylglyceryl group from phosphatidylglycerol to the sulfhydryl group of the N-terminal cysteine of a prolipoprotein, the first step in the formation of mature lipoproteins.</text>
</comment>
<keyword evidence="2 7" id="KW-1003">Cell membrane</keyword>
<keyword evidence="6 7" id="KW-0472">Membrane</keyword>
<evidence type="ECO:0000256" key="6">
    <source>
        <dbReference type="ARBA" id="ARBA00023136"/>
    </source>
</evidence>
<evidence type="ECO:0000313" key="9">
    <source>
        <dbReference type="Proteomes" id="UP001500235"/>
    </source>
</evidence>
<proteinExistence type="inferred from homology"/>
<evidence type="ECO:0000256" key="2">
    <source>
        <dbReference type="ARBA" id="ARBA00022475"/>
    </source>
</evidence>
<accession>A0ABP7SCT4</accession>
<keyword evidence="4 7" id="KW-0812">Transmembrane</keyword>
<protein>
    <recommendedName>
        <fullName evidence="7">Phosphatidylglycerol--prolipoprotein diacylglyceryl transferase</fullName>
        <ecNumber evidence="7">2.5.1.145</ecNumber>
    </recommendedName>
</protein>
<comment type="catalytic activity">
    <reaction evidence="7">
        <text>L-cysteinyl-[prolipoprotein] + a 1,2-diacyl-sn-glycero-3-phospho-(1'-sn-glycerol) = an S-1,2-diacyl-sn-glyceryl-L-cysteinyl-[prolipoprotein] + sn-glycerol 1-phosphate + H(+)</text>
        <dbReference type="Rhea" id="RHEA:56712"/>
        <dbReference type="Rhea" id="RHEA-COMP:14679"/>
        <dbReference type="Rhea" id="RHEA-COMP:14680"/>
        <dbReference type="ChEBI" id="CHEBI:15378"/>
        <dbReference type="ChEBI" id="CHEBI:29950"/>
        <dbReference type="ChEBI" id="CHEBI:57685"/>
        <dbReference type="ChEBI" id="CHEBI:64716"/>
        <dbReference type="ChEBI" id="CHEBI:140658"/>
        <dbReference type="EC" id="2.5.1.145"/>
    </reaction>
</comment>
<keyword evidence="9" id="KW-1185">Reference proteome</keyword>
<dbReference type="NCBIfam" id="TIGR00544">
    <property type="entry name" value="lgt"/>
    <property type="match status" value="1"/>
</dbReference>
<comment type="similarity">
    <text evidence="1 7">Belongs to the Lgt family.</text>
</comment>
<evidence type="ECO:0000256" key="1">
    <source>
        <dbReference type="ARBA" id="ARBA00007150"/>
    </source>
</evidence>
<dbReference type="EC" id="2.5.1.145" evidence="7"/>
<dbReference type="HAMAP" id="MF_01147">
    <property type="entry name" value="Lgt"/>
    <property type="match status" value="1"/>
</dbReference>
<name>A0ABP7SCT4_9SPHN</name>
<dbReference type="PANTHER" id="PTHR30589:SF0">
    <property type="entry name" value="PHOSPHATIDYLGLYCEROL--PROLIPOPROTEIN DIACYLGLYCERYL TRANSFERASE"/>
    <property type="match status" value="1"/>
</dbReference>
<feature type="transmembrane region" description="Helical" evidence="7">
    <location>
        <begin position="105"/>
        <end position="123"/>
    </location>
</feature>
<evidence type="ECO:0000256" key="5">
    <source>
        <dbReference type="ARBA" id="ARBA00022989"/>
    </source>
</evidence>
<dbReference type="RefSeq" id="WP_344705711.1">
    <property type="nucleotide sequence ID" value="NZ_BAABBQ010000001.1"/>
</dbReference>
<feature type="binding site" evidence="7">
    <location>
        <position position="148"/>
    </location>
    <ligand>
        <name>a 1,2-diacyl-sn-glycero-3-phospho-(1'-sn-glycerol)</name>
        <dbReference type="ChEBI" id="CHEBI:64716"/>
    </ligand>
</feature>
<dbReference type="PANTHER" id="PTHR30589">
    <property type="entry name" value="PROLIPOPROTEIN DIACYLGLYCERYL TRANSFERASE"/>
    <property type="match status" value="1"/>
</dbReference>
<dbReference type="Pfam" id="PF01790">
    <property type="entry name" value="LGT"/>
    <property type="match status" value="1"/>
</dbReference>
<dbReference type="GO" id="GO:0016740">
    <property type="term" value="F:transferase activity"/>
    <property type="evidence" value="ECO:0007669"/>
    <property type="project" value="UniProtKB-KW"/>
</dbReference>
<evidence type="ECO:0000256" key="4">
    <source>
        <dbReference type="ARBA" id="ARBA00022692"/>
    </source>
</evidence>
<comment type="subcellular location">
    <subcellularLocation>
        <location evidence="7">Cell membrane</location>
        <topology evidence="7">Multi-pass membrane protein</topology>
    </subcellularLocation>
</comment>
<comment type="pathway">
    <text evidence="7">Protein modification; lipoprotein biosynthesis (diacylglyceryl transfer).</text>
</comment>
<sequence>MNSVSSAGIDFTKLGLSPVALDLGFFELRWYSLAYLAGIFLGYWYLLRLIRQPGAPMARRHADDLVFFAALGVILGGRLGYVLFYRPGFYAENPLEIFKLWDGGMSFHGGVIGTSLGIIYMSWKEKLQWLRVHDYVACVVPIGLFTGRLANFVNGELWGAPTTVPWAVRFPEVVAGVVVLGPPRHPSQLYEAALEGILLFAILAILFWRTRARYQPGLLVGAFLFFYGLFRFGVEFIREPDNHLRQFAEATGLHMGQWLCVPMILGGLYLMATAKGRRERIEPTVGLESVA</sequence>
<evidence type="ECO:0000256" key="3">
    <source>
        <dbReference type="ARBA" id="ARBA00022679"/>
    </source>
</evidence>
<dbReference type="EMBL" id="BAABBQ010000001">
    <property type="protein sequence ID" value="GAA4009959.1"/>
    <property type="molecule type" value="Genomic_DNA"/>
</dbReference>
<reference evidence="9" key="1">
    <citation type="journal article" date="2019" name="Int. J. Syst. Evol. Microbiol.">
        <title>The Global Catalogue of Microorganisms (GCM) 10K type strain sequencing project: providing services to taxonomists for standard genome sequencing and annotation.</title>
        <authorList>
            <consortium name="The Broad Institute Genomics Platform"/>
            <consortium name="The Broad Institute Genome Sequencing Center for Infectious Disease"/>
            <person name="Wu L."/>
            <person name="Ma J."/>
        </authorList>
    </citation>
    <scope>NUCLEOTIDE SEQUENCE [LARGE SCALE GENOMIC DNA]</scope>
    <source>
        <strain evidence="9">JCM 17563</strain>
    </source>
</reference>
<dbReference type="InterPro" id="IPR001640">
    <property type="entry name" value="Lgt"/>
</dbReference>
<dbReference type="Proteomes" id="UP001500235">
    <property type="component" value="Unassembled WGS sequence"/>
</dbReference>
<comment type="caution">
    <text evidence="8">The sequence shown here is derived from an EMBL/GenBank/DDBJ whole genome shotgun (WGS) entry which is preliminary data.</text>
</comment>
<gene>
    <name evidence="7 8" type="primary">lgt</name>
    <name evidence="8" type="ORF">GCM10022280_03850</name>
</gene>
<evidence type="ECO:0000313" key="8">
    <source>
        <dbReference type="EMBL" id="GAA4009959.1"/>
    </source>
</evidence>
<keyword evidence="3 7" id="KW-0808">Transferase</keyword>
<organism evidence="8 9">
    <name type="scientific">Sphingomonas swuensis</name>
    <dbReference type="NCBI Taxonomy" id="977800"/>
    <lineage>
        <taxon>Bacteria</taxon>
        <taxon>Pseudomonadati</taxon>
        <taxon>Pseudomonadota</taxon>
        <taxon>Alphaproteobacteria</taxon>
        <taxon>Sphingomonadales</taxon>
        <taxon>Sphingomonadaceae</taxon>
        <taxon>Sphingomonas</taxon>
    </lineage>
</organism>
<feature type="transmembrane region" description="Helical" evidence="7">
    <location>
        <begin position="66"/>
        <end position="85"/>
    </location>
</feature>
<evidence type="ECO:0000256" key="7">
    <source>
        <dbReference type="HAMAP-Rule" id="MF_01147"/>
    </source>
</evidence>
<feature type="transmembrane region" description="Helical" evidence="7">
    <location>
        <begin position="254"/>
        <end position="272"/>
    </location>
</feature>
<feature type="transmembrane region" description="Helical" evidence="7">
    <location>
        <begin position="135"/>
        <end position="153"/>
    </location>
</feature>
<keyword evidence="5 7" id="KW-1133">Transmembrane helix</keyword>
<dbReference type="PROSITE" id="PS01311">
    <property type="entry name" value="LGT"/>
    <property type="match status" value="1"/>
</dbReference>
<feature type="transmembrane region" description="Helical" evidence="7">
    <location>
        <begin position="189"/>
        <end position="208"/>
    </location>
</feature>
<feature type="transmembrane region" description="Helical" evidence="7">
    <location>
        <begin position="217"/>
        <end position="234"/>
    </location>
</feature>
<feature type="transmembrane region" description="Helical" evidence="7">
    <location>
        <begin position="28"/>
        <end position="46"/>
    </location>
</feature>